<reference evidence="6 7" key="1">
    <citation type="submission" date="2024-01" db="EMBL/GenBank/DDBJ databases">
        <title>Unpublished Manusciprt.</title>
        <authorList>
            <person name="Duman M."/>
            <person name="Valdes E.G."/>
            <person name="Ajmi N."/>
            <person name="Altun S."/>
            <person name="Saticioglu I.B."/>
        </authorList>
    </citation>
    <scope>NUCLEOTIDE SEQUENCE [LARGE SCALE GENOMIC DNA]</scope>
    <source>
        <strain evidence="6 7">120P</strain>
    </source>
</reference>
<gene>
    <name evidence="6" type="ORF">V0R53_06305</name>
</gene>
<keyword evidence="2 4" id="KW-0547">Nucleotide-binding</keyword>
<evidence type="ECO:0000313" key="6">
    <source>
        <dbReference type="EMBL" id="MEE1866004.1"/>
    </source>
</evidence>
<dbReference type="InterPro" id="IPR013815">
    <property type="entry name" value="ATP_grasp_subdomain_1"/>
</dbReference>
<dbReference type="Gene3D" id="3.40.50.20">
    <property type="match status" value="1"/>
</dbReference>
<dbReference type="Gene3D" id="3.30.470.20">
    <property type="entry name" value="ATP-grasp fold, B domain"/>
    <property type="match status" value="1"/>
</dbReference>
<dbReference type="PROSITE" id="PS50975">
    <property type="entry name" value="ATP_GRASP"/>
    <property type="match status" value="1"/>
</dbReference>
<feature type="domain" description="ATP-grasp" evidence="5">
    <location>
        <begin position="125"/>
        <end position="315"/>
    </location>
</feature>
<dbReference type="InterPro" id="IPR011761">
    <property type="entry name" value="ATP-grasp"/>
</dbReference>
<keyword evidence="7" id="KW-1185">Reference proteome</keyword>
<keyword evidence="3 4" id="KW-0067">ATP-binding</keyword>
<sequence>MHIVIVNRWPRFVDSERWDNELTQYEHFFDHHLHRISYVVDGPGAEGVLTPREDIAHLVQVQDVNQYEQLLAAVSEIVAKVGPVDLLIALSEFTLEIAARVRQTLNIPGHGPAQVAVYRDKARMKEILQDHGLAVPTFTRCQSLEQTLAFAAEIGYPVIVKPVDGAASIGVGKATDEPSLIALLSGVELQRYEVEAFIQGQVYHIDGFTDEQGCVPFQVVSRYINSCLDFASNQPLGSVIVQDSPLRTRIESFSQRCLQALDLHSSAFHLEIFVNDDGELVFLEVGGRVGGSEVPHLINEIFGVNLYEHWLKRLIGLPPQVVANAQDPSGGWLIIPKPAQLPCRVINAQGPEVPSLWRSLLPAPGEVLEAGGGYDALHSGRFIFTGANETDIERDIQHVITHFQFQAEPL</sequence>
<comment type="caution">
    <text evidence="6">The sequence shown here is derived from an EMBL/GenBank/DDBJ whole genome shotgun (WGS) entry which is preliminary data.</text>
</comment>
<proteinExistence type="predicted"/>
<evidence type="ECO:0000256" key="2">
    <source>
        <dbReference type="ARBA" id="ARBA00022741"/>
    </source>
</evidence>
<accession>A0AB35WS04</accession>
<evidence type="ECO:0000256" key="4">
    <source>
        <dbReference type="PROSITE-ProRule" id="PRU00409"/>
    </source>
</evidence>
<protein>
    <submittedName>
        <fullName evidence="6">ATP-grasp domain-containing protein</fullName>
    </submittedName>
</protein>
<evidence type="ECO:0000313" key="7">
    <source>
        <dbReference type="Proteomes" id="UP001307839"/>
    </source>
</evidence>
<evidence type="ECO:0000259" key="5">
    <source>
        <dbReference type="PROSITE" id="PS50975"/>
    </source>
</evidence>
<dbReference type="PANTHER" id="PTHR43585:SF2">
    <property type="entry name" value="ATP-GRASP ENZYME FSQD"/>
    <property type="match status" value="1"/>
</dbReference>
<dbReference type="Proteomes" id="UP001307839">
    <property type="component" value="Unassembled WGS sequence"/>
</dbReference>
<dbReference type="GO" id="GO:0016874">
    <property type="term" value="F:ligase activity"/>
    <property type="evidence" value="ECO:0007669"/>
    <property type="project" value="UniProtKB-KW"/>
</dbReference>
<name>A0AB35WS04_9PSED</name>
<dbReference type="GO" id="GO:0046872">
    <property type="term" value="F:metal ion binding"/>
    <property type="evidence" value="ECO:0007669"/>
    <property type="project" value="InterPro"/>
</dbReference>
<dbReference type="SUPFAM" id="SSF56059">
    <property type="entry name" value="Glutathione synthetase ATP-binding domain-like"/>
    <property type="match status" value="1"/>
</dbReference>
<organism evidence="6 7">
    <name type="scientific">Pseudomonas auratipiscis</name>
    <dbReference type="NCBI Taxonomy" id="3115853"/>
    <lineage>
        <taxon>Bacteria</taxon>
        <taxon>Pseudomonadati</taxon>
        <taxon>Pseudomonadota</taxon>
        <taxon>Gammaproteobacteria</taxon>
        <taxon>Pseudomonadales</taxon>
        <taxon>Pseudomonadaceae</taxon>
        <taxon>Pseudomonas</taxon>
    </lineage>
</organism>
<dbReference type="InterPro" id="IPR052032">
    <property type="entry name" value="ATP-dep_AA_Ligase"/>
</dbReference>
<evidence type="ECO:0000256" key="1">
    <source>
        <dbReference type="ARBA" id="ARBA00022598"/>
    </source>
</evidence>
<dbReference type="AlphaFoldDB" id="A0AB35WS04"/>
<dbReference type="PANTHER" id="PTHR43585">
    <property type="entry name" value="FUMIPYRROLE BIOSYNTHESIS PROTEIN C"/>
    <property type="match status" value="1"/>
</dbReference>
<evidence type="ECO:0000256" key="3">
    <source>
        <dbReference type="ARBA" id="ARBA00022840"/>
    </source>
</evidence>
<dbReference type="Pfam" id="PF13535">
    <property type="entry name" value="ATP-grasp_4"/>
    <property type="match status" value="1"/>
</dbReference>
<dbReference type="GO" id="GO:0005524">
    <property type="term" value="F:ATP binding"/>
    <property type="evidence" value="ECO:0007669"/>
    <property type="project" value="UniProtKB-UniRule"/>
</dbReference>
<keyword evidence="1" id="KW-0436">Ligase</keyword>
<dbReference type="RefSeq" id="WP_136475941.1">
    <property type="nucleotide sequence ID" value="NZ_JAZDCU010000003.1"/>
</dbReference>
<dbReference type="Gene3D" id="3.30.1490.20">
    <property type="entry name" value="ATP-grasp fold, A domain"/>
    <property type="match status" value="1"/>
</dbReference>
<dbReference type="EMBL" id="JAZDQP010000003">
    <property type="protein sequence ID" value="MEE1866004.1"/>
    <property type="molecule type" value="Genomic_DNA"/>
</dbReference>